<dbReference type="Pfam" id="PF12686">
    <property type="entry name" value="DUF3800"/>
    <property type="match status" value="1"/>
</dbReference>
<proteinExistence type="predicted"/>
<dbReference type="InterPro" id="IPR024524">
    <property type="entry name" value="DUF3800"/>
</dbReference>
<dbReference type="eggNOG" id="ENOG502ZAGX">
    <property type="taxonomic scope" value="Bacteria"/>
</dbReference>
<dbReference type="EMBL" id="AMZQ01000013">
    <property type="protein sequence ID" value="EKU10408.1"/>
    <property type="molecule type" value="Genomic_DNA"/>
</dbReference>
<dbReference type="OrthoDB" id="507950at2"/>
<dbReference type="RefSeq" id="WP_009496268.1">
    <property type="nucleotide sequence ID" value="NZ_AMZQ01000013.1"/>
</dbReference>
<accession>M5IQ81</accession>
<evidence type="ECO:0000313" key="2">
    <source>
        <dbReference type="Proteomes" id="UP000011939"/>
    </source>
</evidence>
<organism evidence="1 2">
    <name type="scientific">Campylobacter showae CSUNSWCD</name>
    <dbReference type="NCBI Taxonomy" id="1244083"/>
    <lineage>
        <taxon>Bacteria</taxon>
        <taxon>Pseudomonadati</taxon>
        <taxon>Campylobacterota</taxon>
        <taxon>Epsilonproteobacteria</taxon>
        <taxon>Campylobacterales</taxon>
        <taxon>Campylobacteraceae</taxon>
        <taxon>Campylobacter</taxon>
    </lineage>
</organism>
<comment type="caution">
    <text evidence="1">The sequence shown here is derived from an EMBL/GenBank/DDBJ whole genome shotgun (WGS) entry which is preliminary data.</text>
</comment>
<reference evidence="1 2" key="1">
    <citation type="journal article" date="2013" name="Genome Announc.">
        <title>Genome Sequence of Campylobacter showae UNSWCD, Isolated from a Patient with Crohn's Disease.</title>
        <authorList>
            <person name="Tay A.P."/>
            <person name="Kaakoush N.O."/>
            <person name="Deshpande N.P."/>
            <person name="Chen Z."/>
            <person name="Mitchell H."/>
            <person name="Wilkins M.R."/>
        </authorList>
    </citation>
    <scope>NUCLEOTIDE SEQUENCE [LARGE SCALE GENOMIC DNA]</scope>
    <source>
        <strain evidence="1 2">CSUNSWCD</strain>
    </source>
</reference>
<name>M5IQ81_9BACT</name>
<evidence type="ECO:0000313" key="1">
    <source>
        <dbReference type="EMBL" id="EKU10408.1"/>
    </source>
</evidence>
<evidence type="ECO:0008006" key="3">
    <source>
        <dbReference type="Google" id="ProtNLM"/>
    </source>
</evidence>
<dbReference type="STRING" id="1244083.CSUNSWCD_936"/>
<dbReference type="PATRIC" id="fig|1244083.3.peg.2180"/>
<protein>
    <recommendedName>
        <fullName evidence="3">3-deoxy-D-manno-octulosonic acid transferase</fullName>
    </recommendedName>
</protein>
<dbReference type="Proteomes" id="UP000011939">
    <property type="component" value="Unassembled WGS sequence"/>
</dbReference>
<sequence>MSQYGKYIVYVDESGDHSLSPINKEYPVFVLAFCIFEKHKYSIDIVPKLKEFKFKHFGHDMVVLHENEIRRDKGEFKILNSKDKKDSFISELTNIIENAEFTLISAVINKEKLGSGVGSPYDLALKFCMERTYFFLRDKNEANNITHIVVEQRGKREDESLELEFRRICDGYNYRSIKMNFEIVMANKLSNSAGLQLADLVARPIGLNVIKPDQENRAFEILKQKFRSSNGVYNGYGYKIYP</sequence>
<gene>
    <name evidence="1" type="ORF">CSUNSWCD_936</name>
</gene>
<dbReference type="AlphaFoldDB" id="M5IQ81"/>